<keyword evidence="2" id="KW-0396">Initiation factor</keyword>
<dbReference type="PANTHER" id="PTHR23253">
    <property type="entry name" value="EUKARYOTIC TRANSLATION INITIATION FACTOR 4 GAMMA"/>
    <property type="match status" value="1"/>
</dbReference>
<dbReference type="GO" id="GO:0016281">
    <property type="term" value="C:eukaryotic translation initiation factor 4F complex"/>
    <property type="evidence" value="ECO:0007669"/>
    <property type="project" value="TreeGrafter"/>
</dbReference>
<dbReference type="AlphaFoldDB" id="A0A0C9SNH3"/>
<proteinExistence type="inferred from homology"/>
<feature type="compositionally biased region" description="Pro residues" evidence="4">
    <location>
        <begin position="283"/>
        <end position="296"/>
    </location>
</feature>
<dbReference type="Proteomes" id="UP000053647">
    <property type="component" value="Unassembled WGS sequence"/>
</dbReference>
<feature type="region of interest" description="Disordered" evidence="4">
    <location>
        <begin position="276"/>
        <end position="358"/>
    </location>
</feature>
<dbReference type="Pfam" id="PF12152">
    <property type="entry name" value="eIF_4G1"/>
    <property type="match status" value="1"/>
</dbReference>
<evidence type="ECO:0000259" key="5">
    <source>
        <dbReference type="Pfam" id="PF02854"/>
    </source>
</evidence>
<organism evidence="7 8">
    <name type="scientific">Paxillus involutus ATCC 200175</name>
    <dbReference type="NCBI Taxonomy" id="664439"/>
    <lineage>
        <taxon>Eukaryota</taxon>
        <taxon>Fungi</taxon>
        <taxon>Dikarya</taxon>
        <taxon>Basidiomycota</taxon>
        <taxon>Agaricomycotina</taxon>
        <taxon>Agaricomycetes</taxon>
        <taxon>Agaricomycetidae</taxon>
        <taxon>Boletales</taxon>
        <taxon>Paxilineae</taxon>
        <taxon>Paxillaceae</taxon>
        <taxon>Paxillus</taxon>
    </lineage>
</organism>
<protein>
    <recommendedName>
        <fullName evidence="9">MIF4G domain-containing protein</fullName>
    </recommendedName>
</protein>
<feature type="compositionally biased region" description="Polar residues" evidence="4">
    <location>
        <begin position="38"/>
        <end position="50"/>
    </location>
</feature>
<dbReference type="SUPFAM" id="SSF101489">
    <property type="entry name" value="Eukaryotic initiation factor 4f subunit eIF4g, eIF4e-binding domain"/>
    <property type="match status" value="1"/>
</dbReference>
<feature type="region of interest" description="Disordered" evidence="4">
    <location>
        <begin position="1"/>
        <end position="61"/>
    </location>
</feature>
<dbReference type="OrthoDB" id="514777at2759"/>
<dbReference type="PANTHER" id="PTHR23253:SF9">
    <property type="entry name" value="EUKARYOTIC TRANSLATION INITIATION FACTOR 4 GAMMA 2"/>
    <property type="match status" value="1"/>
</dbReference>
<dbReference type="InterPro" id="IPR016024">
    <property type="entry name" value="ARM-type_fold"/>
</dbReference>
<feature type="compositionally biased region" description="Polar residues" evidence="4">
    <location>
        <begin position="349"/>
        <end position="358"/>
    </location>
</feature>
<feature type="compositionally biased region" description="Polar residues" evidence="4">
    <location>
        <begin position="180"/>
        <end position="198"/>
    </location>
</feature>
<dbReference type="EMBL" id="KN819747">
    <property type="protein sequence ID" value="KIJ07924.1"/>
    <property type="molecule type" value="Genomic_DNA"/>
</dbReference>
<comment type="similarity">
    <text evidence="1">Belongs to the eukaryotic initiation factor 4G family.</text>
</comment>
<dbReference type="HOGENOM" id="CLU_002459_2_1_1"/>
<feature type="region of interest" description="Disordered" evidence="4">
    <location>
        <begin position="713"/>
        <end position="737"/>
    </location>
</feature>
<feature type="region of interest" description="Disordered" evidence="4">
    <location>
        <begin position="180"/>
        <end position="244"/>
    </location>
</feature>
<evidence type="ECO:0000313" key="7">
    <source>
        <dbReference type="EMBL" id="KIJ07924.1"/>
    </source>
</evidence>
<keyword evidence="8" id="KW-1185">Reference proteome</keyword>
<dbReference type="InterPro" id="IPR022745">
    <property type="entry name" value="eIF4G1_eIF4E-bd"/>
</dbReference>
<evidence type="ECO:0000256" key="4">
    <source>
        <dbReference type="SAM" id="MobiDB-lite"/>
    </source>
</evidence>
<dbReference type="GO" id="GO:0003729">
    <property type="term" value="F:mRNA binding"/>
    <property type="evidence" value="ECO:0007669"/>
    <property type="project" value="TreeGrafter"/>
</dbReference>
<gene>
    <name evidence="7" type="ORF">PAXINDRAFT_102754</name>
</gene>
<reference evidence="8" key="2">
    <citation type="submission" date="2015-01" db="EMBL/GenBank/DDBJ databases">
        <title>Evolutionary Origins and Diversification of the Mycorrhizal Mutualists.</title>
        <authorList>
            <consortium name="DOE Joint Genome Institute"/>
            <consortium name="Mycorrhizal Genomics Consortium"/>
            <person name="Kohler A."/>
            <person name="Kuo A."/>
            <person name="Nagy L.G."/>
            <person name="Floudas D."/>
            <person name="Copeland A."/>
            <person name="Barry K.W."/>
            <person name="Cichocki N."/>
            <person name="Veneault-Fourrey C."/>
            <person name="LaButti K."/>
            <person name="Lindquist E.A."/>
            <person name="Lipzen A."/>
            <person name="Lundell T."/>
            <person name="Morin E."/>
            <person name="Murat C."/>
            <person name="Riley R."/>
            <person name="Ohm R."/>
            <person name="Sun H."/>
            <person name="Tunlid A."/>
            <person name="Henrissat B."/>
            <person name="Grigoriev I.V."/>
            <person name="Hibbett D.S."/>
            <person name="Martin F."/>
        </authorList>
    </citation>
    <scope>NUCLEOTIDE SEQUENCE [LARGE SCALE GENOMIC DNA]</scope>
    <source>
        <strain evidence="8">ATCC 200175</strain>
    </source>
</reference>
<feature type="region of interest" description="Disordered" evidence="4">
    <location>
        <begin position="547"/>
        <end position="575"/>
    </location>
</feature>
<dbReference type="SUPFAM" id="SSF48371">
    <property type="entry name" value="ARM repeat"/>
    <property type="match status" value="1"/>
</dbReference>
<feature type="non-terminal residue" evidence="7">
    <location>
        <position position="997"/>
    </location>
</feature>
<evidence type="ECO:0000256" key="2">
    <source>
        <dbReference type="ARBA" id="ARBA00022540"/>
    </source>
</evidence>
<dbReference type="Gene3D" id="1.25.40.180">
    <property type="match status" value="1"/>
</dbReference>
<accession>A0A0C9SNH3</accession>
<evidence type="ECO:0000256" key="3">
    <source>
        <dbReference type="ARBA" id="ARBA00022917"/>
    </source>
</evidence>
<feature type="domain" description="MIF4G" evidence="5">
    <location>
        <begin position="834"/>
        <end position="949"/>
    </location>
</feature>
<dbReference type="Gene3D" id="1.20.970.30">
    <property type="entry name" value="eIF4G, eIF4E-binding domain"/>
    <property type="match status" value="1"/>
</dbReference>
<dbReference type="InterPro" id="IPR036211">
    <property type="entry name" value="eIF4G_eIF4E-bd_sf"/>
</dbReference>
<feature type="compositionally biased region" description="Low complexity" evidence="4">
    <location>
        <begin position="22"/>
        <end position="32"/>
    </location>
</feature>
<feature type="compositionally biased region" description="Basic and acidic residues" evidence="4">
    <location>
        <begin position="410"/>
        <end position="506"/>
    </location>
</feature>
<evidence type="ECO:0000259" key="6">
    <source>
        <dbReference type="Pfam" id="PF12152"/>
    </source>
</evidence>
<reference evidence="7 8" key="1">
    <citation type="submission" date="2014-06" db="EMBL/GenBank/DDBJ databases">
        <authorList>
            <consortium name="DOE Joint Genome Institute"/>
            <person name="Kuo A."/>
            <person name="Kohler A."/>
            <person name="Nagy L.G."/>
            <person name="Floudas D."/>
            <person name="Copeland A."/>
            <person name="Barry K.W."/>
            <person name="Cichocki N."/>
            <person name="Veneault-Fourrey C."/>
            <person name="LaButti K."/>
            <person name="Lindquist E.A."/>
            <person name="Lipzen A."/>
            <person name="Lundell T."/>
            <person name="Morin E."/>
            <person name="Murat C."/>
            <person name="Sun H."/>
            <person name="Tunlid A."/>
            <person name="Henrissat B."/>
            <person name="Grigoriev I.V."/>
            <person name="Hibbett D.S."/>
            <person name="Martin F."/>
            <person name="Nordberg H.P."/>
            <person name="Cantor M.N."/>
            <person name="Hua S.X."/>
        </authorList>
    </citation>
    <scope>NUCLEOTIDE SEQUENCE [LARGE SCALE GENOMIC DNA]</scope>
    <source>
        <strain evidence="7 8">ATCC 200175</strain>
    </source>
</reference>
<dbReference type="Pfam" id="PF02854">
    <property type="entry name" value="MIF4G"/>
    <property type="match status" value="1"/>
</dbReference>
<feature type="domain" description="Eukaryotic translation initiation factor 4G1 eIF4E-binding" evidence="6">
    <location>
        <begin position="586"/>
        <end position="643"/>
    </location>
</feature>
<name>A0A0C9SNH3_PAXIN</name>
<evidence type="ECO:0008006" key="9">
    <source>
        <dbReference type="Google" id="ProtNLM"/>
    </source>
</evidence>
<feature type="region of interest" description="Disordered" evidence="4">
    <location>
        <begin position="372"/>
        <end position="530"/>
    </location>
</feature>
<evidence type="ECO:0000256" key="1">
    <source>
        <dbReference type="ARBA" id="ARBA00005775"/>
    </source>
</evidence>
<dbReference type="GO" id="GO:0003743">
    <property type="term" value="F:translation initiation factor activity"/>
    <property type="evidence" value="ECO:0007669"/>
    <property type="project" value="UniProtKB-KW"/>
</dbReference>
<sequence>MSKGSKKKAPAWAKGLLPQNTSSSRSQSSAPSHAPLPITTSHSPRPSASGQGVLIQEGVSVPRSNVSSVREVFSVTFGSIDDVAAPLSSSPTATPVVNIKSVKSFGSIPATTSKLVNGKAFASGAGSSKLPARSVSPTTSTFSNVTSASTTSATIATTTAKSALGKADIVKLFQGSYPASSQLASDTPSPSTRPSNGTGAPPRPMRNPGGPGSLLIPASPRLALHHSHPHQPRAGVAPQQVPMQPKHWSPYYYPVDPYSGKPASPWFYPAHVMHQQPHTLHTPHPPSAGPQGPPHPGIAMSPRNPPPTVPRPPPTVQPPFPRTHQPSGSIGVSSLPPTPSTATGPRIRSLNTNATTFVPTTRTSKAIVIKKEDGTEVDLEPLKKLSQQRPTVPTPVRIESKAEKRKRKQEKKEAAERAKREKQERKQKEKEEVKRKEEEEVKRTEEEELRKEEGRARLRLEEDERKHKVEEVQLEEERKKAQEEKECAEREAEERQKKEALDREEAQLEADAAQDILSSPVECKAPEEGEVIKDGGLAELRVTVKGDSASKPAKGQKEALQMDTLSIPPPSEVPRRRLGPHDSSVAPLSALTTTKNIERLQDVKYPKGVRGPREDLNKDAKDGKFRYDRGFLLQFMHICKEKPLNLARLDVLGIEPVDQTSLSMTRGGSGRQIPGAMTPSVPPQDSVGVEITGAFGGKAGSLPSPFAMGQFSTPTSKLTSEERPKGVRSASVGGTPANLQYQSKAMTSQGEPSGHAMGTKRTRTKRLENETNKAVLSQQGQGHGFGAPGVVHIFGAALEPVASLEASANRCITTISTSRKPIASDADSPELVDRKVRSLLNELTMEKFDSISDQIIAWANKSVNESDGRTLSQVIGLVLEKAIDDVAWSEVYARLCRKMMERISPEVRHNDIKTMEGKPIAGDQLFTKYLFNRCQEGLKRGWFAKETTAAAAAAKTSNDQVIKTANDKKGEASEFYSDAYYAAQKAKATGSRPHQVH</sequence>
<dbReference type="InterPro" id="IPR003890">
    <property type="entry name" value="MIF4G-like_typ-3"/>
</dbReference>
<feature type="region of interest" description="Disordered" evidence="4">
    <location>
        <begin position="662"/>
        <end position="683"/>
    </location>
</feature>
<feature type="region of interest" description="Disordered" evidence="4">
    <location>
        <begin position="122"/>
        <end position="145"/>
    </location>
</feature>
<keyword evidence="3" id="KW-0648">Protein biosynthesis</keyword>
<feature type="compositionally biased region" description="Pro residues" evidence="4">
    <location>
        <begin position="303"/>
        <end position="321"/>
    </location>
</feature>
<evidence type="ECO:0000313" key="8">
    <source>
        <dbReference type="Proteomes" id="UP000053647"/>
    </source>
</evidence>